<dbReference type="Gene3D" id="3.40.50.150">
    <property type="entry name" value="Vaccinia Virus protein VP39"/>
    <property type="match status" value="1"/>
</dbReference>
<dbReference type="Pfam" id="PF10294">
    <property type="entry name" value="Methyltransf_16"/>
    <property type="match status" value="1"/>
</dbReference>
<dbReference type="EMBL" id="KQ964462">
    <property type="protein sequence ID" value="KXN72021.1"/>
    <property type="molecule type" value="Genomic_DNA"/>
</dbReference>
<name>A0A137PAR8_CONC2</name>
<dbReference type="InterPro" id="IPR019410">
    <property type="entry name" value="Methyltransf_16"/>
</dbReference>
<dbReference type="Proteomes" id="UP000070444">
    <property type="component" value="Unassembled WGS sequence"/>
</dbReference>
<dbReference type="AlphaFoldDB" id="A0A137PAR8"/>
<dbReference type="PANTHER" id="PTHR14614:SF109">
    <property type="entry name" value="RIBOSOMAL LYSINE N-METHYLTRANSFERASE 5"/>
    <property type="match status" value="1"/>
</dbReference>
<dbReference type="OrthoDB" id="443981at2759"/>
<sequence length="331" mass="37617">MSIVDNQKIIDIITNANDKFIQVEDSEEETFLLYCNLSNYNSADDVIKRQDQKQQELDLELQASKLSQEEKKLFSNGQYTQNDEELSANLTVVQNATTLTKKGVTGTVIWEASVFMSNWLLTYKWWFYGKSCIELGSGTGVVGMTFAKLIESQHKKSASSTPSTKETGFIVCTDQEEILSNLNKNLQANFSKSKLKEDHETPALISTSEFPWELASKIASRDTKLFPFVSYFPEGPDTIIVSDCIYNEHISPVLVGAVKALSQLRSKHLPPTLTFFSQELRWHSVHQQFLSQLLDQGFECYRFNLEDDSNNAGKFHFSPATQLYVAWLKQE</sequence>
<evidence type="ECO:0000313" key="2">
    <source>
        <dbReference type="Proteomes" id="UP000070444"/>
    </source>
</evidence>
<evidence type="ECO:0008006" key="3">
    <source>
        <dbReference type="Google" id="ProtNLM"/>
    </source>
</evidence>
<keyword evidence="2" id="KW-1185">Reference proteome</keyword>
<dbReference type="InterPro" id="IPR029063">
    <property type="entry name" value="SAM-dependent_MTases_sf"/>
</dbReference>
<dbReference type="PANTHER" id="PTHR14614">
    <property type="entry name" value="HEPATOCELLULAR CARCINOMA-ASSOCIATED ANTIGEN"/>
    <property type="match status" value="1"/>
</dbReference>
<proteinExistence type="predicted"/>
<dbReference type="OMA" id="CIYNEHI"/>
<evidence type="ECO:0000313" key="1">
    <source>
        <dbReference type="EMBL" id="KXN72021.1"/>
    </source>
</evidence>
<protein>
    <recommendedName>
        <fullName evidence="3">S-adenosyl-L-methionine-dependent methyltransferase</fullName>
    </recommendedName>
</protein>
<accession>A0A137PAR8</accession>
<dbReference type="SUPFAM" id="SSF53335">
    <property type="entry name" value="S-adenosyl-L-methionine-dependent methyltransferases"/>
    <property type="match status" value="1"/>
</dbReference>
<reference evidence="1 2" key="1">
    <citation type="journal article" date="2015" name="Genome Biol. Evol.">
        <title>Phylogenomic analyses indicate that early fungi evolved digesting cell walls of algal ancestors of land plants.</title>
        <authorList>
            <person name="Chang Y."/>
            <person name="Wang S."/>
            <person name="Sekimoto S."/>
            <person name="Aerts A.L."/>
            <person name="Choi C."/>
            <person name="Clum A."/>
            <person name="LaButti K.M."/>
            <person name="Lindquist E.A."/>
            <person name="Yee Ngan C."/>
            <person name="Ohm R.A."/>
            <person name="Salamov A.A."/>
            <person name="Grigoriev I.V."/>
            <person name="Spatafora J.W."/>
            <person name="Berbee M.L."/>
        </authorList>
    </citation>
    <scope>NUCLEOTIDE SEQUENCE [LARGE SCALE GENOMIC DNA]</scope>
    <source>
        <strain evidence="1 2">NRRL 28638</strain>
    </source>
</reference>
<organism evidence="1 2">
    <name type="scientific">Conidiobolus coronatus (strain ATCC 28846 / CBS 209.66 / NRRL 28638)</name>
    <name type="common">Delacroixia coronata</name>
    <dbReference type="NCBI Taxonomy" id="796925"/>
    <lineage>
        <taxon>Eukaryota</taxon>
        <taxon>Fungi</taxon>
        <taxon>Fungi incertae sedis</taxon>
        <taxon>Zoopagomycota</taxon>
        <taxon>Entomophthoromycotina</taxon>
        <taxon>Entomophthoromycetes</taxon>
        <taxon>Entomophthorales</taxon>
        <taxon>Ancylistaceae</taxon>
        <taxon>Conidiobolus</taxon>
    </lineage>
</organism>
<dbReference type="STRING" id="796925.A0A137PAR8"/>
<gene>
    <name evidence="1" type="ORF">CONCODRAFT_16517</name>
</gene>